<organism evidence="2">
    <name type="scientific">Schlesneria paludicola</name>
    <dbReference type="NCBI Taxonomy" id="360056"/>
    <lineage>
        <taxon>Bacteria</taxon>
        <taxon>Pseudomonadati</taxon>
        <taxon>Planctomycetota</taxon>
        <taxon>Planctomycetia</taxon>
        <taxon>Planctomycetales</taxon>
        <taxon>Planctomycetaceae</taxon>
        <taxon>Schlesneria</taxon>
    </lineage>
</organism>
<sequence length="258" mass="27928">MTTAVAAPAETEADLVARAQASISQCQWEVGECAALWTRRFARGRTDADFAQLIGLSPDQVYQRRRVWETFSDARTSFPALRWSHFYAALNWDDAAECLQWAQDIGATVAEMRAWRRAQRGEDLSEPSADAVDWMASEAVAVRVPDDGEAASQGGLSGARTGVVAPVAAGVARAAEGGDGYAPFHEGAITPPSTEAPAKERPAPTVEQLVRRMTTAIERCVAAIDAPFKKHFADVPAKDRRRFLKAIEQLADKTAGLD</sequence>
<accession>A0A7C2P498</accession>
<evidence type="ECO:0000256" key="1">
    <source>
        <dbReference type="SAM" id="MobiDB-lite"/>
    </source>
</evidence>
<name>A0A7C2P498_9PLAN</name>
<dbReference type="AlphaFoldDB" id="A0A7C2P498"/>
<gene>
    <name evidence="2" type="ORF">ENQ76_11275</name>
</gene>
<comment type="caution">
    <text evidence="2">The sequence shown here is derived from an EMBL/GenBank/DDBJ whole genome shotgun (WGS) entry which is preliminary data.</text>
</comment>
<reference evidence="2" key="1">
    <citation type="journal article" date="2020" name="mSystems">
        <title>Genome- and Community-Level Interaction Insights into Carbon Utilization and Element Cycling Functions of Hydrothermarchaeota in Hydrothermal Sediment.</title>
        <authorList>
            <person name="Zhou Z."/>
            <person name="Liu Y."/>
            <person name="Xu W."/>
            <person name="Pan J."/>
            <person name="Luo Z.H."/>
            <person name="Li M."/>
        </authorList>
    </citation>
    <scope>NUCLEOTIDE SEQUENCE [LARGE SCALE GENOMIC DNA]</scope>
    <source>
        <strain evidence="2">SpSt-339</strain>
    </source>
</reference>
<protein>
    <submittedName>
        <fullName evidence="2">Uncharacterized protein</fullName>
    </submittedName>
</protein>
<feature type="region of interest" description="Disordered" evidence="1">
    <location>
        <begin position="182"/>
        <end position="203"/>
    </location>
</feature>
<dbReference type="EMBL" id="DSOK01000314">
    <property type="protein sequence ID" value="HEN16033.1"/>
    <property type="molecule type" value="Genomic_DNA"/>
</dbReference>
<proteinExistence type="predicted"/>
<evidence type="ECO:0000313" key="2">
    <source>
        <dbReference type="EMBL" id="HEN16033.1"/>
    </source>
</evidence>